<evidence type="ECO:0000256" key="1">
    <source>
        <dbReference type="SAM" id="Phobius"/>
    </source>
</evidence>
<evidence type="ECO:0000313" key="2">
    <source>
        <dbReference type="EMBL" id="TKR70599.1"/>
    </source>
</evidence>
<organism evidence="2 3">
    <name type="scientific">Steinernema carpocapsae</name>
    <name type="common">Entomopathogenic nematode</name>
    <dbReference type="NCBI Taxonomy" id="34508"/>
    <lineage>
        <taxon>Eukaryota</taxon>
        <taxon>Metazoa</taxon>
        <taxon>Ecdysozoa</taxon>
        <taxon>Nematoda</taxon>
        <taxon>Chromadorea</taxon>
        <taxon>Rhabditida</taxon>
        <taxon>Tylenchina</taxon>
        <taxon>Panagrolaimomorpha</taxon>
        <taxon>Strongyloidoidea</taxon>
        <taxon>Steinernematidae</taxon>
        <taxon>Steinernema</taxon>
    </lineage>
</organism>
<evidence type="ECO:0000313" key="3">
    <source>
        <dbReference type="Proteomes" id="UP000298663"/>
    </source>
</evidence>
<sequence length="88" mass="9820">MNLHLLWNPHQGKKYGQGLCALSISCDIVALLTKIMVKNFLQIFQSAGFLWPCLIFVWLLGAFSCLEICGKQHFLLPAISTLLSVTLV</sequence>
<dbReference type="EMBL" id="AZBU02000007">
    <property type="protein sequence ID" value="TKR70599.1"/>
    <property type="molecule type" value="Genomic_DNA"/>
</dbReference>
<keyword evidence="3" id="KW-1185">Reference proteome</keyword>
<feature type="transmembrane region" description="Helical" evidence="1">
    <location>
        <begin position="49"/>
        <end position="69"/>
    </location>
</feature>
<protein>
    <submittedName>
        <fullName evidence="2">Uncharacterized protein</fullName>
    </submittedName>
</protein>
<gene>
    <name evidence="2" type="ORF">L596_022604</name>
</gene>
<dbReference type="AlphaFoldDB" id="A0A4U5MM50"/>
<proteinExistence type="predicted"/>
<reference evidence="2 3" key="1">
    <citation type="journal article" date="2015" name="Genome Biol.">
        <title>Comparative genomics of Steinernema reveals deeply conserved gene regulatory networks.</title>
        <authorList>
            <person name="Dillman A.R."/>
            <person name="Macchietto M."/>
            <person name="Porter C.F."/>
            <person name="Rogers A."/>
            <person name="Williams B."/>
            <person name="Antoshechkin I."/>
            <person name="Lee M.M."/>
            <person name="Goodwin Z."/>
            <person name="Lu X."/>
            <person name="Lewis E.E."/>
            <person name="Goodrich-Blair H."/>
            <person name="Stock S.P."/>
            <person name="Adams B.J."/>
            <person name="Sternberg P.W."/>
            <person name="Mortazavi A."/>
        </authorList>
    </citation>
    <scope>NUCLEOTIDE SEQUENCE [LARGE SCALE GENOMIC DNA]</scope>
    <source>
        <strain evidence="2 3">ALL</strain>
    </source>
</reference>
<accession>A0A4U5MM50</accession>
<reference evidence="2 3" key="2">
    <citation type="journal article" date="2019" name="G3 (Bethesda)">
        <title>Hybrid Assembly of the Genome of the Entomopathogenic Nematode Steinernema carpocapsae Identifies the X-Chromosome.</title>
        <authorList>
            <person name="Serra L."/>
            <person name="Macchietto M."/>
            <person name="Macias-Munoz A."/>
            <person name="McGill C.J."/>
            <person name="Rodriguez I.M."/>
            <person name="Rodriguez B."/>
            <person name="Murad R."/>
            <person name="Mortazavi A."/>
        </authorList>
    </citation>
    <scope>NUCLEOTIDE SEQUENCE [LARGE SCALE GENOMIC DNA]</scope>
    <source>
        <strain evidence="2 3">ALL</strain>
    </source>
</reference>
<keyword evidence="1" id="KW-0472">Membrane</keyword>
<keyword evidence="1" id="KW-1133">Transmembrane helix</keyword>
<comment type="caution">
    <text evidence="2">The sequence shown here is derived from an EMBL/GenBank/DDBJ whole genome shotgun (WGS) entry which is preliminary data.</text>
</comment>
<name>A0A4U5MM50_STECR</name>
<keyword evidence="1" id="KW-0812">Transmembrane</keyword>
<dbReference type="Proteomes" id="UP000298663">
    <property type="component" value="Unassembled WGS sequence"/>
</dbReference>